<dbReference type="GO" id="GO:0016020">
    <property type="term" value="C:membrane"/>
    <property type="evidence" value="ECO:0007669"/>
    <property type="project" value="UniProtKB-SubCell"/>
</dbReference>
<dbReference type="Proteomes" id="UP000663887">
    <property type="component" value="Unassembled WGS sequence"/>
</dbReference>
<dbReference type="InterPro" id="IPR026770">
    <property type="entry name" value="RNase_K"/>
</dbReference>
<evidence type="ECO:0000256" key="5">
    <source>
        <dbReference type="ARBA" id="ARBA00023136"/>
    </source>
</evidence>
<evidence type="ECO:0000313" key="10">
    <source>
        <dbReference type="Proteomes" id="UP000663842"/>
    </source>
</evidence>
<dbReference type="GO" id="GO:0004521">
    <property type="term" value="F:RNA endonuclease activity"/>
    <property type="evidence" value="ECO:0007669"/>
    <property type="project" value="InterPro"/>
</dbReference>
<evidence type="ECO:0000256" key="6">
    <source>
        <dbReference type="SAM" id="Phobius"/>
    </source>
</evidence>
<reference evidence="8" key="1">
    <citation type="submission" date="2021-02" db="EMBL/GenBank/DDBJ databases">
        <authorList>
            <person name="Nowell W R."/>
        </authorList>
    </citation>
    <scope>NUCLEOTIDE SEQUENCE</scope>
</reference>
<keyword evidence="5 6" id="KW-0472">Membrane</keyword>
<evidence type="ECO:0000313" key="7">
    <source>
        <dbReference type="EMBL" id="CAF2106570.1"/>
    </source>
</evidence>
<dbReference type="Proteomes" id="UP000663842">
    <property type="component" value="Unassembled WGS sequence"/>
</dbReference>
<feature type="transmembrane region" description="Helical" evidence="6">
    <location>
        <begin position="12"/>
        <end position="35"/>
    </location>
</feature>
<dbReference type="EMBL" id="CAJNRG010008692">
    <property type="protein sequence ID" value="CAF2106570.1"/>
    <property type="molecule type" value="Genomic_DNA"/>
</dbReference>
<gene>
    <name evidence="9" type="ORF">GIL414_LOCUS41348</name>
    <name evidence="8" type="ORF">UXM345_LOCUS26660</name>
    <name evidence="7" type="ORF">XDN619_LOCUS19891</name>
</gene>
<evidence type="ECO:0000256" key="1">
    <source>
        <dbReference type="ARBA" id="ARBA00004141"/>
    </source>
</evidence>
<proteinExistence type="inferred from homology"/>
<protein>
    <submittedName>
        <fullName evidence="8">Uncharacterized protein</fullName>
    </submittedName>
</protein>
<keyword evidence="4 6" id="KW-1133">Transmembrane helix</keyword>
<accession>A0A819ZYG5</accession>
<evidence type="ECO:0000256" key="2">
    <source>
        <dbReference type="ARBA" id="ARBA00008458"/>
    </source>
</evidence>
<dbReference type="PANTHER" id="PTHR31733">
    <property type="entry name" value="RIBONUCLEASE KAPPA"/>
    <property type="match status" value="1"/>
</dbReference>
<dbReference type="AlphaFoldDB" id="A0A819ZYG5"/>
<name>A0A819ZYG5_9BILA</name>
<comment type="caution">
    <text evidence="8">The sequence shown here is derived from an EMBL/GenBank/DDBJ whole genome shotgun (WGS) entry which is preliminary data.</text>
</comment>
<evidence type="ECO:0000256" key="3">
    <source>
        <dbReference type="ARBA" id="ARBA00022692"/>
    </source>
</evidence>
<feature type="transmembrane region" description="Helical" evidence="6">
    <location>
        <begin position="68"/>
        <end position="88"/>
    </location>
</feature>
<comment type="subcellular location">
    <subcellularLocation>
        <location evidence="1">Membrane</location>
        <topology evidence="1">Multi-pass membrane protein</topology>
    </subcellularLocation>
</comment>
<dbReference type="EMBL" id="CAJOBJ010116986">
    <property type="protein sequence ID" value="CAF4657813.1"/>
    <property type="molecule type" value="Genomic_DNA"/>
</dbReference>
<dbReference type="Proteomes" id="UP000681720">
    <property type="component" value="Unassembled WGS sequence"/>
</dbReference>
<evidence type="ECO:0000313" key="9">
    <source>
        <dbReference type="EMBL" id="CAF4657813.1"/>
    </source>
</evidence>
<evidence type="ECO:0000313" key="8">
    <source>
        <dbReference type="EMBL" id="CAF4177643.1"/>
    </source>
</evidence>
<keyword evidence="3 6" id="KW-0812">Transmembrane</keyword>
<dbReference type="EMBL" id="CAJOBF010005507">
    <property type="protein sequence ID" value="CAF4177643.1"/>
    <property type="molecule type" value="Genomic_DNA"/>
</dbReference>
<evidence type="ECO:0000256" key="4">
    <source>
        <dbReference type="ARBA" id="ARBA00022989"/>
    </source>
</evidence>
<organism evidence="8 10">
    <name type="scientific">Rotaria magnacalcarata</name>
    <dbReference type="NCBI Taxonomy" id="392030"/>
    <lineage>
        <taxon>Eukaryota</taxon>
        <taxon>Metazoa</taxon>
        <taxon>Spiralia</taxon>
        <taxon>Gnathifera</taxon>
        <taxon>Rotifera</taxon>
        <taxon>Eurotatoria</taxon>
        <taxon>Bdelloidea</taxon>
        <taxon>Philodinida</taxon>
        <taxon>Philodinidae</taxon>
        <taxon>Rotaria</taxon>
    </lineage>
</organism>
<sequence length="134" mass="14985">MMQWPICGPKLSLCCSIISIWGIIQFLLLGIFFIVQAAPLIDDFDFNDKNATDIHVFDEGLKAAFHQRAFNCWIAAVLYVILLIFTGMQFRIHLKQSSIPVPPTITSPFAGVTTEGNDINSQHGIQFTTDHSET</sequence>
<comment type="similarity">
    <text evidence="2">Belongs to the RNase K family.</text>
</comment>